<gene>
    <name evidence="3" type="primary">Cnig_chr_X.g22900</name>
    <name evidence="3" type="ORF">B9Z55_022900</name>
</gene>
<dbReference type="GO" id="GO:0005634">
    <property type="term" value="C:nucleus"/>
    <property type="evidence" value="ECO:0007669"/>
    <property type="project" value="TreeGrafter"/>
</dbReference>
<organism evidence="3 4">
    <name type="scientific">Caenorhabditis nigoni</name>
    <dbReference type="NCBI Taxonomy" id="1611254"/>
    <lineage>
        <taxon>Eukaryota</taxon>
        <taxon>Metazoa</taxon>
        <taxon>Ecdysozoa</taxon>
        <taxon>Nematoda</taxon>
        <taxon>Chromadorea</taxon>
        <taxon>Rhabditida</taxon>
        <taxon>Rhabditina</taxon>
        <taxon>Rhabditomorpha</taxon>
        <taxon>Rhabditoidea</taxon>
        <taxon>Rhabditidae</taxon>
        <taxon>Peloderinae</taxon>
        <taxon>Caenorhabditis</taxon>
    </lineage>
</organism>
<keyword evidence="2" id="KW-0378">Hydrolase</keyword>
<evidence type="ECO:0000256" key="2">
    <source>
        <dbReference type="ARBA" id="ARBA00022801"/>
    </source>
</evidence>
<dbReference type="EMBL" id="PDUG01000006">
    <property type="protein sequence ID" value="PIC16231.1"/>
    <property type="molecule type" value="Genomic_DNA"/>
</dbReference>
<sequence length="371" mass="40912">MSYTGTSSQNGSSQTPWRAVLSQTGLPTHSSTCTKVHGLDCELVHTMNGLKVARARIEDMHYFDTFVLPQYEIVSLNTAFSGITRIYHLAHLNVIDTERWLLRNVYITIERSSTTLKGASSALAVQLIQASSTNPKSLNTTFNGITEKDLSSGSIPMVLLRMLNVIDTSVLFTPVDQRGEFKKLALQYLALQMDCVHGLDCELVHTMNGLELAGAIMKGVLDNSFFSQYEIVIGPPPPHLHSLESRRRINHFAHLNVIDTKDLSAAITFEACRLQSFQFIKSETVQGLDSKAVRSIRLNVIDTERWLLSNVFSTIERSSTTPKGASPALAVQLVQARLQDNVVVGMPIPETESVHIQKGGTAPARLHGELT</sequence>
<accession>A0A2G5SMY8</accession>
<keyword evidence="1" id="KW-0540">Nuclease</keyword>
<reference evidence="4" key="1">
    <citation type="submission" date="2017-10" db="EMBL/GenBank/DDBJ databases">
        <title>Rapid genome shrinkage in a self-fertile nematode reveals novel sperm competition proteins.</title>
        <authorList>
            <person name="Yin D."/>
            <person name="Schwarz E.M."/>
            <person name="Thomas C.G."/>
            <person name="Felde R.L."/>
            <person name="Korf I.F."/>
            <person name="Cutter A.D."/>
            <person name="Schartner C.M."/>
            <person name="Ralston E.J."/>
            <person name="Meyer B.J."/>
            <person name="Haag E.S."/>
        </authorList>
    </citation>
    <scope>NUCLEOTIDE SEQUENCE [LARGE SCALE GENOMIC DNA]</scope>
    <source>
        <strain evidence="4">JU1422</strain>
    </source>
</reference>
<evidence type="ECO:0000313" key="4">
    <source>
        <dbReference type="Proteomes" id="UP000230233"/>
    </source>
</evidence>
<dbReference type="InterPro" id="IPR047021">
    <property type="entry name" value="REXO1/3/4-like"/>
</dbReference>
<dbReference type="OrthoDB" id="206335at2759"/>
<dbReference type="AlphaFoldDB" id="A0A2G5SMY8"/>
<keyword evidence="4" id="KW-1185">Reference proteome</keyword>
<dbReference type="GO" id="GO:0004527">
    <property type="term" value="F:exonuclease activity"/>
    <property type="evidence" value="ECO:0007669"/>
    <property type="project" value="InterPro"/>
</dbReference>
<dbReference type="PANTHER" id="PTHR12801">
    <property type="entry name" value="RNA EXONUCLEASE REXO1 / RECO3 FAMILY MEMBER-RELATED"/>
    <property type="match status" value="1"/>
</dbReference>
<comment type="caution">
    <text evidence="3">The sequence shown here is derived from an EMBL/GenBank/DDBJ whole genome shotgun (WGS) entry which is preliminary data.</text>
</comment>
<dbReference type="Proteomes" id="UP000230233">
    <property type="component" value="Chromosome X"/>
</dbReference>
<proteinExistence type="predicted"/>
<evidence type="ECO:0000256" key="1">
    <source>
        <dbReference type="ARBA" id="ARBA00022722"/>
    </source>
</evidence>
<dbReference type="PANTHER" id="PTHR12801:SF153">
    <property type="entry name" value="EXONUCLEASE DOMAIN-CONTAINING PROTEIN"/>
    <property type="match status" value="1"/>
</dbReference>
<dbReference type="STRING" id="1611254.A0A2G5SMY8"/>
<evidence type="ECO:0000313" key="3">
    <source>
        <dbReference type="EMBL" id="PIC16231.1"/>
    </source>
</evidence>
<protein>
    <submittedName>
        <fullName evidence="3">Uncharacterized protein</fullName>
    </submittedName>
</protein>
<name>A0A2G5SMY8_9PELO</name>